<dbReference type="PANTHER" id="PTHR33164">
    <property type="entry name" value="TRANSCRIPTIONAL REGULATOR, MARR FAMILY"/>
    <property type="match status" value="1"/>
</dbReference>
<protein>
    <submittedName>
        <fullName evidence="5">MarR family transcriptional regulator</fullName>
    </submittedName>
</protein>
<dbReference type="SUPFAM" id="SSF46785">
    <property type="entry name" value="Winged helix' DNA-binding domain"/>
    <property type="match status" value="1"/>
</dbReference>
<dbReference type="EMBL" id="BSDD01000005">
    <property type="protein sequence ID" value="GLH71083.1"/>
    <property type="molecule type" value="Genomic_DNA"/>
</dbReference>
<keyword evidence="2" id="KW-0238">DNA-binding</keyword>
<dbReference type="InterPro" id="IPR036388">
    <property type="entry name" value="WH-like_DNA-bd_sf"/>
</dbReference>
<dbReference type="Proteomes" id="UP001165089">
    <property type="component" value="Unassembled WGS sequence"/>
</dbReference>
<accession>A0ABQ5Q9I7</accession>
<sequence length="160" mass="17755">MNEATGIPEPLYTPENYNPEDSIGRLIAETSRQILAALDDELLHRGTGITGAQWAILMRISRGCASTAAELCRYSRYDTGSMTRMLDRLEEKGLILRVRSSKDRRVTMLELTDAGRDLLPQLPPVAIKVLNAHLKGFSQSELDQLKGFLNRIRANGEASA</sequence>
<dbReference type="InterPro" id="IPR039422">
    <property type="entry name" value="MarR/SlyA-like"/>
</dbReference>
<dbReference type="SMART" id="SM00347">
    <property type="entry name" value="HTH_MARR"/>
    <property type="match status" value="1"/>
</dbReference>
<comment type="caution">
    <text evidence="5">The sequence shown here is derived from an EMBL/GenBank/DDBJ whole genome shotgun (WGS) entry which is preliminary data.</text>
</comment>
<dbReference type="InterPro" id="IPR000835">
    <property type="entry name" value="HTH_MarR-typ"/>
</dbReference>
<evidence type="ECO:0000259" key="4">
    <source>
        <dbReference type="PROSITE" id="PS50995"/>
    </source>
</evidence>
<proteinExistence type="predicted"/>
<feature type="domain" description="HTH marR-type" evidence="4">
    <location>
        <begin position="20"/>
        <end position="154"/>
    </location>
</feature>
<dbReference type="PROSITE" id="PS01117">
    <property type="entry name" value="HTH_MARR_1"/>
    <property type="match status" value="1"/>
</dbReference>
<dbReference type="PANTHER" id="PTHR33164:SF64">
    <property type="entry name" value="TRANSCRIPTIONAL REGULATOR SLYA"/>
    <property type="match status" value="1"/>
</dbReference>
<organism evidence="5 6">
    <name type="scientific">Geothrix rubra</name>
    <dbReference type="NCBI Taxonomy" id="2927977"/>
    <lineage>
        <taxon>Bacteria</taxon>
        <taxon>Pseudomonadati</taxon>
        <taxon>Acidobacteriota</taxon>
        <taxon>Holophagae</taxon>
        <taxon>Holophagales</taxon>
        <taxon>Holophagaceae</taxon>
        <taxon>Geothrix</taxon>
    </lineage>
</organism>
<dbReference type="Pfam" id="PF01047">
    <property type="entry name" value="MarR"/>
    <property type="match status" value="1"/>
</dbReference>
<gene>
    <name evidence="5" type="ORF">GETHPA_26160</name>
</gene>
<dbReference type="PROSITE" id="PS50995">
    <property type="entry name" value="HTH_MARR_2"/>
    <property type="match status" value="1"/>
</dbReference>
<dbReference type="InterPro" id="IPR023187">
    <property type="entry name" value="Tscrpt_reg_MarR-type_CS"/>
</dbReference>
<evidence type="ECO:0000256" key="2">
    <source>
        <dbReference type="ARBA" id="ARBA00023125"/>
    </source>
</evidence>
<evidence type="ECO:0000313" key="6">
    <source>
        <dbReference type="Proteomes" id="UP001165089"/>
    </source>
</evidence>
<name>A0ABQ5Q9I7_9BACT</name>
<keyword evidence="6" id="KW-1185">Reference proteome</keyword>
<reference evidence="5 6" key="1">
    <citation type="journal article" date="2023" name="Antonie Van Leeuwenhoek">
        <title>Mesoterricola silvestris gen. nov., sp. nov., Mesoterricola sediminis sp. nov., Geothrix oryzae sp. nov., Geothrix edaphica sp. nov., Geothrix rubra sp. nov., and Geothrix limicola sp. nov., six novel members of Acidobacteriota isolated from soils.</title>
        <authorList>
            <person name="Itoh H."/>
            <person name="Sugisawa Y."/>
            <person name="Mise K."/>
            <person name="Xu Z."/>
            <person name="Kuniyasu M."/>
            <person name="Ushijima N."/>
            <person name="Kawano K."/>
            <person name="Kobayashi E."/>
            <person name="Shiratori Y."/>
            <person name="Masuda Y."/>
            <person name="Senoo K."/>
        </authorList>
    </citation>
    <scope>NUCLEOTIDE SEQUENCE [LARGE SCALE GENOMIC DNA]</scope>
    <source>
        <strain evidence="5 6">Red803</strain>
    </source>
</reference>
<dbReference type="Gene3D" id="1.10.10.10">
    <property type="entry name" value="Winged helix-like DNA-binding domain superfamily/Winged helix DNA-binding domain"/>
    <property type="match status" value="1"/>
</dbReference>
<dbReference type="RefSeq" id="WP_285726975.1">
    <property type="nucleotide sequence ID" value="NZ_BSDD01000005.1"/>
</dbReference>
<evidence type="ECO:0000313" key="5">
    <source>
        <dbReference type="EMBL" id="GLH71083.1"/>
    </source>
</evidence>
<keyword evidence="1" id="KW-0805">Transcription regulation</keyword>
<dbReference type="PRINTS" id="PR00598">
    <property type="entry name" value="HTHMARR"/>
</dbReference>
<keyword evidence="3" id="KW-0804">Transcription</keyword>
<evidence type="ECO:0000256" key="3">
    <source>
        <dbReference type="ARBA" id="ARBA00023163"/>
    </source>
</evidence>
<evidence type="ECO:0000256" key="1">
    <source>
        <dbReference type="ARBA" id="ARBA00023015"/>
    </source>
</evidence>
<dbReference type="InterPro" id="IPR036390">
    <property type="entry name" value="WH_DNA-bd_sf"/>
</dbReference>